<evidence type="ECO:0000313" key="2">
    <source>
        <dbReference type="EMBL" id="JAE34554.1"/>
    </source>
</evidence>
<feature type="region of interest" description="Disordered" evidence="1">
    <location>
        <begin position="1"/>
        <end position="29"/>
    </location>
</feature>
<proteinExistence type="predicted"/>
<protein>
    <submittedName>
        <fullName evidence="2">Uncharacterized protein</fullName>
    </submittedName>
</protein>
<reference evidence="2" key="2">
    <citation type="journal article" date="2015" name="Data Brief">
        <title>Shoot transcriptome of the giant reed, Arundo donax.</title>
        <authorList>
            <person name="Barrero R.A."/>
            <person name="Guerrero F.D."/>
            <person name="Moolhuijzen P."/>
            <person name="Goolsby J.A."/>
            <person name="Tidwell J."/>
            <person name="Bellgard S.E."/>
            <person name="Bellgard M.I."/>
        </authorList>
    </citation>
    <scope>NUCLEOTIDE SEQUENCE</scope>
    <source>
        <tissue evidence="2">Shoot tissue taken approximately 20 cm above the soil surface</tissue>
    </source>
</reference>
<evidence type="ECO:0000256" key="1">
    <source>
        <dbReference type="SAM" id="MobiDB-lite"/>
    </source>
</evidence>
<dbReference type="EMBL" id="GBRH01163342">
    <property type="protein sequence ID" value="JAE34554.1"/>
    <property type="molecule type" value="Transcribed_RNA"/>
</dbReference>
<name>A0A0A9HFG9_ARUDO</name>
<accession>A0A0A9HFG9</accession>
<reference evidence="2" key="1">
    <citation type="submission" date="2014-09" db="EMBL/GenBank/DDBJ databases">
        <authorList>
            <person name="Magalhaes I.L.F."/>
            <person name="Oliveira U."/>
            <person name="Santos F.R."/>
            <person name="Vidigal T.H.D.A."/>
            <person name="Brescovit A.D."/>
            <person name="Santos A.J."/>
        </authorList>
    </citation>
    <scope>NUCLEOTIDE SEQUENCE</scope>
    <source>
        <tissue evidence="2">Shoot tissue taken approximately 20 cm above the soil surface</tissue>
    </source>
</reference>
<sequence length="29" mass="3188">MKYGTHNVLAFTEDGSDNRTSGTIEVETD</sequence>
<organism evidence="2">
    <name type="scientific">Arundo donax</name>
    <name type="common">Giant reed</name>
    <name type="synonym">Donax arundinaceus</name>
    <dbReference type="NCBI Taxonomy" id="35708"/>
    <lineage>
        <taxon>Eukaryota</taxon>
        <taxon>Viridiplantae</taxon>
        <taxon>Streptophyta</taxon>
        <taxon>Embryophyta</taxon>
        <taxon>Tracheophyta</taxon>
        <taxon>Spermatophyta</taxon>
        <taxon>Magnoliopsida</taxon>
        <taxon>Liliopsida</taxon>
        <taxon>Poales</taxon>
        <taxon>Poaceae</taxon>
        <taxon>PACMAD clade</taxon>
        <taxon>Arundinoideae</taxon>
        <taxon>Arundineae</taxon>
        <taxon>Arundo</taxon>
    </lineage>
</organism>
<dbReference type="AlphaFoldDB" id="A0A0A9HFG9"/>